<dbReference type="PANTHER" id="PTHR28259:SF18">
    <property type="entry name" value="FLUORIDE-SPECIFIC ION CHANNEL FLUC"/>
    <property type="match status" value="1"/>
</dbReference>
<feature type="binding site" evidence="13">
    <location>
        <position position="81"/>
    </location>
    <ligand>
        <name>Na(+)</name>
        <dbReference type="ChEBI" id="CHEBI:29101"/>
        <note>structural</note>
    </ligand>
</feature>
<reference evidence="14" key="1">
    <citation type="submission" date="2016-03" db="EMBL/GenBank/DDBJ databases">
        <authorList>
            <person name="Borrel G."/>
            <person name="Mccann A."/>
            <person name="O'Toole P.W."/>
        </authorList>
    </citation>
    <scope>NUCLEOTIDE SEQUENCE</scope>
    <source>
        <strain evidence="14">183</strain>
    </source>
</reference>
<evidence type="ECO:0000256" key="5">
    <source>
        <dbReference type="ARBA" id="ARBA00022692"/>
    </source>
</evidence>
<evidence type="ECO:0000256" key="9">
    <source>
        <dbReference type="ARBA" id="ARBA00023065"/>
    </source>
</evidence>
<feature type="transmembrane region" description="Helical" evidence="13">
    <location>
        <begin position="42"/>
        <end position="61"/>
    </location>
</feature>
<gene>
    <name evidence="13" type="primary">fluC</name>
    <name evidence="13" type="synonym">crcB</name>
    <name evidence="14" type="ORF">A3207_06030</name>
</gene>
<dbReference type="GO" id="GO:0140114">
    <property type="term" value="P:cellular detoxification of fluoride"/>
    <property type="evidence" value="ECO:0007669"/>
    <property type="project" value="UniProtKB-UniRule"/>
</dbReference>
<dbReference type="NCBIfam" id="TIGR00494">
    <property type="entry name" value="crcB"/>
    <property type="match status" value="1"/>
</dbReference>
<evidence type="ECO:0000313" key="14">
    <source>
        <dbReference type="EMBL" id="TQS84387.1"/>
    </source>
</evidence>
<keyword evidence="3 13" id="KW-1003">Cell membrane</keyword>
<keyword evidence="9 13" id="KW-0406">Ion transport</keyword>
<dbReference type="RefSeq" id="WP_020449681.1">
    <property type="nucleotide sequence ID" value="NZ_CAYAYA010000049.1"/>
</dbReference>
<keyword evidence="13" id="KW-0407">Ion channel</keyword>
<evidence type="ECO:0000256" key="10">
    <source>
        <dbReference type="ARBA" id="ARBA00023136"/>
    </source>
</evidence>
<dbReference type="EMBL" id="LVVT01000002">
    <property type="protein sequence ID" value="TQS84387.1"/>
    <property type="molecule type" value="Genomic_DNA"/>
</dbReference>
<dbReference type="Pfam" id="PF02537">
    <property type="entry name" value="CRCB"/>
    <property type="match status" value="1"/>
</dbReference>
<keyword evidence="10 13" id="KW-0472">Membrane</keyword>
<dbReference type="GO" id="GO:0046872">
    <property type="term" value="F:metal ion binding"/>
    <property type="evidence" value="ECO:0007669"/>
    <property type="project" value="UniProtKB-KW"/>
</dbReference>
<dbReference type="AlphaFoldDB" id="A0A8J8TF99"/>
<evidence type="ECO:0000256" key="4">
    <source>
        <dbReference type="ARBA" id="ARBA00022519"/>
    </source>
</evidence>
<evidence type="ECO:0000256" key="2">
    <source>
        <dbReference type="ARBA" id="ARBA00022448"/>
    </source>
</evidence>
<dbReference type="OMA" id="CRYGITV"/>
<accession>A0A8J8TF99</accession>
<dbReference type="InterPro" id="IPR003691">
    <property type="entry name" value="FluC"/>
</dbReference>
<keyword evidence="5 13" id="KW-0812">Transmembrane</keyword>
<dbReference type="HAMAP" id="MF_00454">
    <property type="entry name" value="FluC"/>
    <property type="match status" value="1"/>
</dbReference>
<protein>
    <recommendedName>
        <fullName evidence="13">Fluoride-specific ion channel FluC</fullName>
    </recommendedName>
</protein>
<keyword evidence="2 13" id="KW-0813">Transport</keyword>
<keyword evidence="4" id="KW-0997">Cell inner membrane</keyword>
<evidence type="ECO:0000256" key="3">
    <source>
        <dbReference type="ARBA" id="ARBA00022475"/>
    </source>
</evidence>
<evidence type="ECO:0000256" key="6">
    <source>
        <dbReference type="ARBA" id="ARBA00022723"/>
    </source>
</evidence>
<comment type="function">
    <text evidence="13">Fluoride-specific ion channel. Important for reducing fluoride concentration in the cell, thus reducing its toxicity.</text>
</comment>
<proteinExistence type="inferred from homology"/>
<keyword evidence="7 13" id="KW-1133">Transmembrane helix</keyword>
<evidence type="ECO:0000256" key="11">
    <source>
        <dbReference type="ARBA" id="ARBA00035120"/>
    </source>
</evidence>
<dbReference type="Proteomes" id="UP000752814">
    <property type="component" value="Unassembled WGS sequence"/>
</dbReference>
<keyword evidence="6 13" id="KW-0479">Metal-binding</keyword>
<organism evidence="14 15">
    <name type="scientific">Candidatus Methanomassiliicoccus intestinalis</name>
    <dbReference type="NCBI Taxonomy" id="1406512"/>
    <lineage>
        <taxon>Archaea</taxon>
        <taxon>Methanobacteriati</taxon>
        <taxon>Thermoplasmatota</taxon>
        <taxon>Thermoplasmata</taxon>
        <taxon>Methanomassiliicoccales</taxon>
        <taxon>Methanomassiliicoccaceae</taxon>
        <taxon>Methanomassiliicoccus</taxon>
    </lineage>
</organism>
<comment type="caution">
    <text evidence="14">The sequence shown here is derived from an EMBL/GenBank/DDBJ whole genome shotgun (WGS) entry which is preliminary data.</text>
</comment>
<keyword evidence="8 13" id="KW-0915">Sodium</keyword>
<comment type="similarity">
    <text evidence="11 13">Belongs to the fluoride channel Fluc/FEX (TC 1.A.43) family.</text>
</comment>
<evidence type="ECO:0000256" key="7">
    <source>
        <dbReference type="ARBA" id="ARBA00022989"/>
    </source>
</evidence>
<evidence type="ECO:0000313" key="15">
    <source>
        <dbReference type="Proteomes" id="UP000752814"/>
    </source>
</evidence>
<evidence type="ECO:0000256" key="13">
    <source>
        <dbReference type="HAMAP-Rule" id="MF_00454"/>
    </source>
</evidence>
<evidence type="ECO:0000256" key="12">
    <source>
        <dbReference type="ARBA" id="ARBA00035585"/>
    </source>
</evidence>
<comment type="subcellular location">
    <subcellularLocation>
        <location evidence="1 13">Cell membrane</location>
        <topology evidence="1 13">Multi-pass membrane protein</topology>
    </subcellularLocation>
</comment>
<comment type="catalytic activity">
    <reaction evidence="12">
        <text>fluoride(in) = fluoride(out)</text>
        <dbReference type="Rhea" id="RHEA:76159"/>
        <dbReference type="ChEBI" id="CHEBI:17051"/>
    </reaction>
    <physiologicalReaction direction="left-to-right" evidence="12">
        <dbReference type="Rhea" id="RHEA:76160"/>
    </physiologicalReaction>
</comment>
<evidence type="ECO:0000256" key="1">
    <source>
        <dbReference type="ARBA" id="ARBA00004651"/>
    </source>
</evidence>
<dbReference type="GeneID" id="41324227"/>
<feature type="transmembrane region" description="Helical" evidence="13">
    <location>
        <begin position="106"/>
        <end position="130"/>
    </location>
</feature>
<dbReference type="GO" id="GO:0062054">
    <property type="term" value="F:fluoride channel activity"/>
    <property type="evidence" value="ECO:0007669"/>
    <property type="project" value="UniProtKB-UniRule"/>
</dbReference>
<sequence length="131" mass="13882">MIEVLATIILVFLGGGIGSSLRWGVGKAVGKRYHGSFPWGNFAVNITGSFLIGFLATLFLIDWDNRYGTFMIALVITGLLGGYTTFSSYELDTAKLIGKKKTGIAATYWIGSVVAGLIAALAGIFLAGVIR</sequence>
<feature type="binding site" evidence="13">
    <location>
        <position position="84"/>
    </location>
    <ligand>
        <name>Na(+)</name>
        <dbReference type="ChEBI" id="CHEBI:29101"/>
        <note>structural</note>
    </ligand>
</feature>
<feature type="transmembrane region" description="Helical" evidence="13">
    <location>
        <begin position="68"/>
        <end position="86"/>
    </location>
</feature>
<evidence type="ECO:0000256" key="8">
    <source>
        <dbReference type="ARBA" id="ARBA00023053"/>
    </source>
</evidence>
<dbReference type="GO" id="GO:0005886">
    <property type="term" value="C:plasma membrane"/>
    <property type="evidence" value="ECO:0007669"/>
    <property type="project" value="UniProtKB-SubCell"/>
</dbReference>
<name>A0A8J8TF99_9ARCH</name>
<dbReference type="PANTHER" id="PTHR28259">
    <property type="entry name" value="FLUORIDE EXPORT PROTEIN 1-RELATED"/>
    <property type="match status" value="1"/>
</dbReference>
<comment type="activity regulation">
    <text evidence="13">Na(+) is not transported, but it plays an essential structural role and its presence is essential for fluoride channel function.</text>
</comment>